<feature type="transmembrane region" description="Helical" evidence="7">
    <location>
        <begin position="97"/>
        <end position="120"/>
    </location>
</feature>
<evidence type="ECO:0000256" key="4">
    <source>
        <dbReference type="ARBA" id="ARBA00022692"/>
    </source>
</evidence>
<organism evidence="8">
    <name type="scientific">Desulfovibrio sp. U5L</name>
    <dbReference type="NCBI Taxonomy" id="596152"/>
    <lineage>
        <taxon>Bacteria</taxon>
        <taxon>Pseudomonadati</taxon>
        <taxon>Thermodesulfobacteriota</taxon>
        <taxon>Desulfovibrionia</taxon>
        <taxon>Desulfovibrionales</taxon>
        <taxon>Desulfovibrionaceae</taxon>
        <taxon>Desulfovibrio</taxon>
    </lineage>
</organism>
<dbReference type="PANTHER" id="PTHR30188:SF4">
    <property type="entry name" value="PROTEIN TRIGALACTOSYLDIACYLGLYCEROL 1, CHLOROPLASTIC"/>
    <property type="match status" value="1"/>
</dbReference>
<dbReference type="Pfam" id="PF02405">
    <property type="entry name" value="MlaE"/>
    <property type="match status" value="1"/>
</dbReference>
<keyword evidence="5 7" id="KW-1133">Transmembrane helix</keyword>
<keyword evidence="6 7" id="KW-0472">Membrane</keyword>
<keyword evidence="4 7" id="KW-0812">Transmembrane</keyword>
<keyword evidence="3" id="KW-0813">Transport</keyword>
<evidence type="ECO:0000313" key="8">
    <source>
        <dbReference type="EMBL" id="EIG53242.1"/>
    </source>
</evidence>
<feature type="transmembrane region" description="Helical" evidence="7">
    <location>
        <begin position="160"/>
        <end position="193"/>
    </location>
</feature>
<reference evidence="8" key="1">
    <citation type="submission" date="2011-11" db="EMBL/GenBank/DDBJ databases">
        <title>Improved High-Quality Draft sequence of Desulfovibrio sp. U5L.</title>
        <authorList>
            <consortium name="US DOE Joint Genome Institute"/>
            <person name="Lucas S."/>
            <person name="Han J."/>
            <person name="Lapidus A."/>
            <person name="Cheng J.-F."/>
            <person name="Goodwin L."/>
            <person name="Pitluck S."/>
            <person name="Peters L."/>
            <person name="Ovchinnikova G."/>
            <person name="Held B."/>
            <person name="Detter J.C."/>
            <person name="Han C."/>
            <person name="Tapia R."/>
            <person name="Land M."/>
            <person name="Hauser L."/>
            <person name="Kyrpides N."/>
            <person name="Ivanova N."/>
            <person name="Pagani I."/>
            <person name="Gabster J."/>
            <person name="Walker C."/>
            <person name="Stolyar S."/>
            <person name="Stahl D."/>
            <person name="Arkin A."/>
            <person name="Dehal P."/>
            <person name="Hazen T."/>
            <person name="Woyke T."/>
        </authorList>
    </citation>
    <scope>NUCLEOTIDE SEQUENCE [LARGE SCALE GENOMIC DNA]</scope>
    <source>
        <strain evidence="8">U5L</strain>
    </source>
</reference>
<dbReference type="OrthoDB" id="9805022at2"/>
<dbReference type="PANTHER" id="PTHR30188">
    <property type="entry name" value="ABC TRANSPORTER PERMEASE PROTEIN-RELATED"/>
    <property type="match status" value="1"/>
</dbReference>
<dbReference type="InterPro" id="IPR003453">
    <property type="entry name" value="ABC_MlaE_roteobac"/>
</dbReference>
<dbReference type="EMBL" id="JH600068">
    <property type="protein sequence ID" value="EIG53242.1"/>
    <property type="molecule type" value="Genomic_DNA"/>
</dbReference>
<dbReference type="HOGENOM" id="CLU_045686_1_1_7"/>
<feature type="transmembrane region" description="Helical" evidence="7">
    <location>
        <begin position="246"/>
        <end position="269"/>
    </location>
</feature>
<gene>
    <name evidence="8" type="ORF">DesU5LDRAFT_1559</name>
</gene>
<comment type="similarity">
    <text evidence="2 7">Belongs to the MlaE permease family.</text>
</comment>
<feature type="transmembrane region" description="Helical" evidence="7">
    <location>
        <begin position="60"/>
        <end position="85"/>
    </location>
</feature>
<protein>
    <submittedName>
        <fullName evidence="8">Conserved hypothetical integral membrane protein</fullName>
    </submittedName>
</protein>
<sequence length="274" mass="28852">MPRPNTMTQALALLLSPFAALGRAVLSLVAELGGLSIFMGKGLWRIVFPSPSWRKIVQQVYFIGVKSVFVIVLIGLFTGMVLGLQGYYTLVKFGSEGLLGAAVALSIIRELGPVLTAIMITGRAGSSMAAEIGIMRISEQIDALSTMGINPLRFLIAPRLAASLICFPLLTAIFDVVGIGGGYVSGVMLLGISPGVYFDRIDSAVVLADVTGGFAKSLVFALLVAAICCFEGYFTHTRREGFGAKGVSLATTSAVVLSCITILVADYVLTSFLL</sequence>
<evidence type="ECO:0000256" key="6">
    <source>
        <dbReference type="ARBA" id="ARBA00023136"/>
    </source>
</evidence>
<name>I2Q0D6_9BACT</name>
<dbReference type="GO" id="GO:0043190">
    <property type="term" value="C:ATP-binding cassette (ABC) transporter complex"/>
    <property type="evidence" value="ECO:0007669"/>
    <property type="project" value="InterPro"/>
</dbReference>
<evidence type="ECO:0000256" key="7">
    <source>
        <dbReference type="RuleBase" id="RU362044"/>
    </source>
</evidence>
<evidence type="ECO:0000256" key="3">
    <source>
        <dbReference type="ARBA" id="ARBA00022448"/>
    </source>
</evidence>
<dbReference type="STRING" id="596152.DesU5LDRAFT_1559"/>
<feature type="transmembrane region" description="Helical" evidence="7">
    <location>
        <begin position="213"/>
        <end position="234"/>
    </location>
</feature>
<evidence type="ECO:0000256" key="5">
    <source>
        <dbReference type="ARBA" id="ARBA00022989"/>
    </source>
</evidence>
<dbReference type="eggNOG" id="COG0767">
    <property type="taxonomic scope" value="Bacteria"/>
</dbReference>
<evidence type="ECO:0000256" key="1">
    <source>
        <dbReference type="ARBA" id="ARBA00004141"/>
    </source>
</evidence>
<accession>I2Q0D6</accession>
<dbReference type="NCBIfam" id="TIGR00056">
    <property type="entry name" value="MlaE family lipid ABC transporter permease subunit"/>
    <property type="match status" value="1"/>
</dbReference>
<dbReference type="AlphaFoldDB" id="I2Q0D6"/>
<comment type="subcellular location">
    <subcellularLocation>
        <location evidence="1">Membrane</location>
        <topology evidence="1">Multi-pass membrane protein</topology>
    </subcellularLocation>
</comment>
<dbReference type="InterPro" id="IPR030802">
    <property type="entry name" value="Permease_MalE"/>
</dbReference>
<dbReference type="GO" id="GO:0005548">
    <property type="term" value="F:phospholipid transporter activity"/>
    <property type="evidence" value="ECO:0007669"/>
    <property type="project" value="TreeGrafter"/>
</dbReference>
<evidence type="ECO:0000256" key="2">
    <source>
        <dbReference type="ARBA" id="ARBA00007556"/>
    </source>
</evidence>
<proteinExistence type="inferred from homology"/>